<name>A0A6J7JZV8_9ZZZZ</name>
<evidence type="ECO:0000313" key="1">
    <source>
        <dbReference type="EMBL" id="CAB4324150.1"/>
    </source>
</evidence>
<proteinExistence type="predicted"/>
<evidence type="ECO:0000313" key="2">
    <source>
        <dbReference type="EMBL" id="CAB4948341.1"/>
    </source>
</evidence>
<organism evidence="2">
    <name type="scientific">freshwater metagenome</name>
    <dbReference type="NCBI Taxonomy" id="449393"/>
    <lineage>
        <taxon>unclassified sequences</taxon>
        <taxon>metagenomes</taxon>
        <taxon>ecological metagenomes</taxon>
    </lineage>
</organism>
<dbReference type="EMBL" id="CAEMXZ010000108">
    <property type="protein sequence ID" value="CAB4324150.1"/>
    <property type="molecule type" value="Genomic_DNA"/>
</dbReference>
<accession>A0A6J7JZV8</accession>
<dbReference type="SUPFAM" id="SSF53474">
    <property type="entry name" value="alpha/beta-Hydrolases"/>
    <property type="match status" value="1"/>
</dbReference>
<dbReference type="AlphaFoldDB" id="A0A6J7JZV8"/>
<dbReference type="InterPro" id="IPR029058">
    <property type="entry name" value="AB_hydrolase_fold"/>
</dbReference>
<sequence length="264" mass="29332">MENLPPLYSIRAWTADGYPAQIAFNEEMRATGVEVVDIFAPIRGCTTFGEWAERVVADILNQHPEDSPLHLVGYCFGGSLLHVALCELERGGVSSEYVGMISVRELMPAVRLDRGYDSVFGVPWAKRLRFQLIRFTPPDRESISAVFGSVARRMARSCREFAAGGWMPATRRNRELGGSRWLWANWENDSIVTPVHSYVSPNAIAAYWPGNPSIGRSGLMKGGFVIRWIEGTHETCIEPPYSTDLIARINADRRAVVAGVGAFQ</sequence>
<protein>
    <submittedName>
        <fullName evidence="2">Unannotated protein</fullName>
    </submittedName>
</protein>
<reference evidence="2" key="1">
    <citation type="submission" date="2020-05" db="EMBL/GenBank/DDBJ databases">
        <authorList>
            <person name="Chiriac C."/>
            <person name="Salcher M."/>
            <person name="Ghai R."/>
            <person name="Kavagutti S V."/>
        </authorList>
    </citation>
    <scope>NUCLEOTIDE SEQUENCE</scope>
</reference>
<dbReference type="EMBL" id="CAFBNC010000106">
    <property type="protein sequence ID" value="CAB4948341.1"/>
    <property type="molecule type" value="Genomic_DNA"/>
</dbReference>
<gene>
    <name evidence="1" type="ORF">UFOPK1392_01914</name>
    <name evidence="2" type="ORF">UFOPK3733_01720</name>
</gene>
<dbReference type="Gene3D" id="3.40.50.1820">
    <property type="entry name" value="alpha/beta hydrolase"/>
    <property type="match status" value="1"/>
</dbReference>